<dbReference type="AlphaFoldDB" id="A0A0V0SGH5"/>
<gene>
    <name evidence="1" type="ORF">T07_13039</name>
</gene>
<protein>
    <submittedName>
        <fullName evidence="1">Uncharacterized protein</fullName>
    </submittedName>
</protein>
<keyword evidence="2" id="KW-1185">Reference proteome</keyword>
<proteinExistence type="predicted"/>
<evidence type="ECO:0000313" key="1">
    <source>
        <dbReference type="EMBL" id="KRX25381.1"/>
    </source>
</evidence>
<dbReference type="Proteomes" id="UP000054630">
    <property type="component" value="Unassembled WGS sequence"/>
</dbReference>
<evidence type="ECO:0000313" key="2">
    <source>
        <dbReference type="Proteomes" id="UP000054630"/>
    </source>
</evidence>
<reference evidence="1 2" key="1">
    <citation type="submission" date="2015-01" db="EMBL/GenBank/DDBJ databases">
        <title>Evolution of Trichinella species and genotypes.</title>
        <authorList>
            <person name="Korhonen P.K."/>
            <person name="Edoardo P."/>
            <person name="Giuseppe L.R."/>
            <person name="Gasser R.B."/>
        </authorList>
    </citation>
    <scope>NUCLEOTIDE SEQUENCE [LARGE SCALE GENOMIC DNA]</scope>
    <source>
        <strain evidence="1">ISS37</strain>
    </source>
</reference>
<dbReference type="EMBL" id="JYDL01000012">
    <property type="protein sequence ID" value="KRX25381.1"/>
    <property type="molecule type" value="Genomic_DNA"/>
</dbReference>
<sequence length="100" mass="11624">MLRLSESVGLKDLKSELTSITYVSVVKQTAQAFPVPDVQEIINSSNQKLISFEFLLHCLFHQTFAINRNQINFYKLLQLCMKLHCIFLFDLFPLRSQSNQ</sequence>
<organism evidence="1 2">
    <name type="scientific">Trichinella nelsoni</name>
    <dbReference type="NCBI Taxonomy" id="6336"/>
    <lineage>
        <taxon>Eukaryota</taxon>
        <taxon>Metazoa</taxon>
        <taxon>Ecdysozoa</taxon>
        <taxon>Nematoda</taxon>
        <taxon>Enoplea</taxon>
        <taxon>Dorylaimia</taxon>
        <taxon>Trichinellida</taxon>
        <taxon>Trichinellidae</taxon>
        <taxon>Trichinella</taxon>
    </lineage>
</organism>
<accession>A0A0V0SGH5</accession>
<comment type="caution">
    <text evidence="1">The sequence shown here is derived from an EMBL/GenBank/DDBJ whole genome shotgun (WGS) entry which is preliminary data.</text>
</comment>
<name>A0A0V0SGH5_9BILA</name>